<gene>
    <name evidence="1" type="ORF">LAZ67_6002499</name>
</gene>
<organism evidence="1 2">
    <name type="scientific">Cordylochernes scorpioides</name>
    <dbReference type="NCBI Taxonomy" id="51811"/>
    <lineage>
        <taxon>Eukaryota</taxon>
        <taxon>Metazoa</taxon>
        <taxon>Ecdysozoa</taxon>
        <taxon>Arthropoda</taxon>
        <taxon>Chelicerata</taxon>
        <taxon>Arachnida</taxon>
        <taxon>Pseudoscorpiones</taxon>
        <taxon>Cheliferoidea</taxon>
        <taxon>Chernetidae</taxon>
        <taxon>Cordylochernes</taxon>
    </lineage>
</organism>
<name>A0ABY6KLQ5_9ARAC</name>
<proteinExistence type="predicted"/>
<dbReference type="Gene3D" id="2.10.90.10">
    <property type="entry name" value="Cystine-knot cytokines"/>
    <property type="match status" value="1"/>
</dbReference>
<reference evidence="1 2" key="1">
    <citation type="submission" date="2022-01" db="EMBL/GenBank/DDBJ databases">
        <title>A chromosomal length assembly of Cordylochernes scorpioides.</title>
        <authorList>
            <person name="Zeh D."/>
            <person name="Zeh J."/>
        </authorList>
    </citation>
    <scope>NUCLEOTIDE SEQUENCE [LARGE SCALE GENOMIC DNA]</scope>
    <source>
        <strain evidence="1">IN4F17</strain>
        <tissue evidence="1">Whole Body</tissue>
    </source>
</reference>
<dbReference type="Proteomes" id="UP001235939">
    <property type="component" value="Chromosome 06"/>
</dbReference>
<dbReference type="EMBL" id="CP092868">
    <property type="protein sequence ID" value="UYV69121.1"/>
    <property type="molecule type" value="Genomic_DNA"/>
</dbReference>
<dbReference type="InterPro" id="IPR029034">
    <property type="entry name" value="Cystine-knot_cytokine"/>
</dbReference>
<accession>A0ABY6KLQ5</accession>
<sequence length="193" mass="21501">MIFAREIVRRPCLKCNARLAAKRDEILEKDDILSRNFSIQKTLGLRHPGVKKGVQTPAGDRHEQRLDINVPTGRLDLTDDLTEPVWLEFYYFVHLLYSVSKSSHDDNVTAAEVTAMWTVAVLLALLLPFAAPADRCILRPVIHVLQHPGCLPKPIPSFACQGSCSSYVQVSFVLVHVREISGLAPLITNPNPV</sequence>
<protein>
    <submittedName>
        <fullName evidence="1">Burs</fullName>
    </submittedName>
</protein>
<evidence type="ECO:0000313" key="1">
    <source>
        <dbReference type="EMBL" id="UYV69121.1"/>
    </source>
</evidence>
<keyword evidence="2" id="KW-1185">Reference proteome</keyword>
<evidence type="ECO:0000313" key="2">
    <source>
        <dbReference type="Proteomes" id="UP001235939"/>
    </source>
</evidence>